<dbReference type="InterPro" id="IPR018392">
    <property type="entry name" value="LysM"/>
</dbReference>
<dbReference type="EMBL" id="JAWNFY010000002">
    <property type="protein sequence ID" value="MDY5145600.1"/>
    <property type="molecule type" value="Genomic_DNA"/>
</dbReference>
<feature type="region of interest" description="Disordered" evidence="1">
    <location>
        <begin position="1"/>
        <end position="22"/>
    </location>
</feature>
<feature type="transmembrane region" description="Helical" evidence="2">
    <location>
        <begin position="144"/>
        <end position="166"/>
    </location>
</feature>
<reference evidence="4 5" key="1">
    <citation type="submission" date="2023-10" db="EMBL/GenBank/DDBJ databases">
        <title>Whole Genome based description of the genera Actinobaculum and Actinotignum reveals a complex phylogenetic relationship within the species included in the genus Actinotignum.</title>
        <authorList>
            <person name="Jensen C.S."/>
            <person name="Dargis R."/>
            <person name="Kemp M."/>
            <person name="Christensen J.J."/>
        </authorList>
    </citation>
    <scope>NUCLEOTIDE SEQUENCE [LARGE SCALE GENOMIC DNA]</scope>
    <source>
        <strain evidence="4 5">SLA_B089</strain>
    </source>
</reference>
<keyword evidence="5" id="KW-1185">Reference proteome</keyword>
<dbReference type="InterPro" id="IPR036779">
    <property type="entry name" value="LysM_dom_sf"/>
</dbReference>
<evidence type="ECO:0000313" key="4">
    <source>
        <dbReference type="EMBL" id="MDY5145600.1"/>
    </source>
</evidence>
<keyword evidence="2" id="KW-0812">Transmembrane</keyword>
<dbReference type="SUPFAM" id="SSF54106">
    <property type="entry name" value="LysM domain"/>
    <property type="match status" value="1"/>
</dbReference>
<dbReference type="CDD" id="cd00118">
    <property type="entry name" value="LysM"/>
    <property type="match status" value="1"/>
</dbReference>
<evidence type="ECO:0000259" key="3">
    <source>
        <dbReference type="PROSITE" id="PS51782"/>
    </source>
</evidence>
<evidence type="ECO:0000256" key="2">
    <source>
        <dbReference type="SAM" id="Phobius"/>
    </source>
</evidence>
<dbReference type="RefSeq" id="WP_284896754.1">
    <property type="nucleotide sequence ID" value="NZ_JASOKW010000008.1"/>
</dbReference>
<evidence type="ECO:0000256" key="1">
    <source>
        <dbReference type="SAM" id="MobiDB-lite"/>
    </source>
</evidence>
<evidence type="ECO:0000313" key="5">
    <source>
        <dbReference type="Proteomes" id="UP001284901"/>
    </source>
</evidence>
<keyword evidence="2" id="KW-1133">Transmembrane helix</keyword>
<dbReference type="Proteomes" id="UP001284901">
    <property type="component" value="Unassembled WGS sequence"/>
</dbReference>
<keyword evidence="2" id="KW-0472">Membrane</keyword>
<protein>
    <submittedName>
        <fullName evidence="4">LysM peptidoglycan-binding domain-containing protein</fullName>
    </submittedName>
</protein>
<organism evidence="4 5">
    <name type="scientific">Actinotignum timonense</name>
    <dbReference type="NCBI Taxonomy" id="1870995"/>
    <lineage>
        <taxon>Bacteria</taxon>
        <taxon>Bacillati</taxon>
        <taxon>Actinomycetota</taxon>
        <taxon>Actinomycetes</taxon>
        <taxon>Actinomycetales</taxon>
        <taxon>Actinomycetaceae</taxon>
        <taxon>Actinotignum</taxon>
    </lineage>
</organism>
<feature type="domain" description="LysM" evidence="3">
    <location>
        <begin position="171"/>
        <end position="220"/>
    </location>
</feature>
<name>A0ABU5G9V0_9ACTO</name>
<comment type="caution">
    <text evidence="4">The sequence shown here is derived from an EMBL/GenBank/DDBJ whole genome shotgun (WGS) entry which is preliminary data.</text>
</comment>
<gene>
    <name evidence="4" type="ORF">R6P33_01005</name>
</gene>
<dbReference type="Pfam" id="PF01476">
    <property type="entry name" value="LysM"/>
    <property type="match status" value="1"/>
</dbReference>
<dbReference type="Gene3D" id="3.10.350.10">
    <property type="entry name" value="LysM domain"/>
    <property type="match status" value="1"/>
</dbReference>
<dbReference type="SMART" id="SM00257">
    <property type="entry name" value="LysM"/>
    <property type="match status" value="1"/>
</dbReference>
<proteinExistence type="predicted"/>
<accession>A0ABU5G9V0</accession>
<sequence length="223" mass="23136">MSVAYQEIPRETSRAHTSRRHPKLRVVGEHPAAVHRELRGGEVRCGDDRGGARGSVRGEASVTALRVAQARRRWNTPALGAVRRPVAFAPQPVARPAAQYTGSVASSLALGVERSASHVPAPAAVRSRTAPASLDAIVRLGVRVALTIAVTLLLASFAMIVGTTFLETGMATVTVQGGDTLASIAASIPGVPDIPTGVADIVNLNGLASHDLVPGQVLEIPGY</sequence>
<dbReference type="PROSITE" id="PS51782">
    <property type="entry name" value="LYSM"/>
    <property type="match status" value="1"/>
</dbReference>